<dbReference type="InterPro" id="IPR036291">
    <property type="entry name" value="NAD(P)-bd_dom_sf"/>
</dbReference>
<dbReference type="InParanoid" id="A0A0U5JBU9"/>
<sequence length="134" mass="15184">MKTPIDLLIHDAGDMPLSFTITKEGFEHMFAFQVLGPFILTKTLADLGKLRQGCHIIFVSSGGMYLQKLDLSELLFEKRSYNKYTGYANVKRVQVIFSELFSKNIRNTYSALCIPAGQIRLAFVISCRSLKIIK</sequence>
<name>A0A0U5JBU9_9BACT</name>
<organism evidence="1 2">
    <name type="scientific">Candidatus Protochlamydia naegleriophila</name>
    <dbReference type="NCBI Taxonomy" id="389348"/>
    <lineage>
        <taxon>Bacteria</taxon>
        <taxon>Pseudomonadati</taxon>
        <taxon>Chlamydiota</taxon>
        <taxon>Chlamydiia</taxon>
        <taxon>Parachlamydiales</taxon>
        <taxon>Parachlamydiaceae</taxon>
        <taxon>Candidatus Protochlamydia</taxon>
    </lineage>
</organism>
<dbReference type="KEGG" id="pnl:PNK_1277"/>
<dbReference type="PATRIC" id="fig|389348.3.peg.1428"/>
<dbReference type="PANTHER" id="PTHR44656">
    <property type="entry name" value="DEHYDROGENASE/REDUCTASE SDR FAMILY MEMBER 12"/>
    <property type="match status" value="1"/>
</dbReference>
<dbReference type="SUPFAM" id="SSF51735">
    <property type="entry name" value="NAD(P)-binding Rossmann-fold domains"/>
    <property type="match status" value="1"/>
</dbReference>
<dbReference type="Gene3D" id="3.40.50.720">
    <property type="entry name" value="NAD(P)-binding Rossmann-like Domain"/>
    <property type="match status" value="1"/>
</dbReference>
<proteinExistence type="predicted"/>
<dbReference type="STRING" id="389348.PNK_1277"/>
<dbReference type="AlphaFoldDB" id="A0A0U5JBU9"/>
<protein>
    <submittedName>
        <fullName evidence="1">Short-chain dehydrogenase/reductase</fullName>
    </submittedName>
</protein>
<gene>
    <name evidence="1" type="ORF">PNK_1277</name>
</gene>
<dbReference type="Proteomes" id="UP000069902">
    <property type="component" value="Chromosome cPNK"/>
</dbReference>
<evidence type="ECO:0000313" key="2">
    <source>
        <dbReference type="Proteomes" id="UP000069902"/>
    </source>
</evidence>
<reference evidence="2" key="1">
    <citation type="submission" date="2015-09" db="EMBL/GenBank/DDBJ databases">
        <authorList>
            <person name="Bertelli C."/>
        </authorList>
    </citation>
    <scope>NUCLEOTIDE SEQUENCE [LARGE SCALE GENOMIC DNA]</scope>
    <source>
        <strain evidence="2">KNic</strain>
    </source>
</reference>
<accession>A0A0U5JBU9</accession>
<dbReference type="InterPro" id="IPR052992">
    <property type="entry name" value="SDR_member_12"/>
</dbReference>
<evidence type="ECO:0000313" key="1">
    <source>
        <dbReference type="EMBL" id="CUI16894.1"/>
    </source>
</evidence>
<dbReference type="EMBL" id="LN879502">
    <property type="protein sequence ID" value="CUI16894.1"/>
    <property type="molecule type" value="Genomic_DNA"/>
</dbReference>
<dbReference type="RefSeq" id="WP_059061034.1">
    <property type="nucleotide sequence ID" value="NZ_LN879502.1"/>
</dbReference>
<dbReference type="PANTHER" id="PTHR44656:SF7">
    <property type="entry name" value="DEHYDROGENASE_REDUCTASE SDR FAMILY MEMBER 12"/>
    <property type="match status" value="1"/>
</dbReference>
<keyword evidence="2" id="KW-1185">Reference proteome</keyword>